<dbReference type="SUPFAM" id="SSF55159">
    <property type="entry name" value="eIF1-like"/>
    <property type="match status" value="1"/>
</dbReference>
<dbReference type="KEGG" id="ehx:EMIHUDRAFT_209826"/>
<dbReference type="PaxDb" id="2903-EOD17830"/>
<reference evidence="3" key="2">
    <citation type="submission" date="2024-10" db="UniProtKB">
        <authorList>
            <consortium name="EnsemblProtists"/>
        </authorList>
    </citation>
    <scope>IDENTIFICATION</scope>
</reference>
<dbReference type="eggNOG" id="ENOG502SZ7H">
    <property type="taxonomic scope" value="Eukaryota"/>
</dbReference>
<dbReference type="Proteomes" id="UP000013827">
    <property type="component" value="Unassembled WGS sequence"/>
</dbReference>
<proteinExistence type="predicted"/>
<dbReference type="GO" id="GO:0003743">
    <property type="term" value="F:translation initiation factor activity"/>
    <property type="evidence" value="ECO:0007669"/>
    <property type="project" value="InterPro"/>
</dbReference>
<dbReference type="HOGENOM" id="CLU_1121813_0_0_1"/>
<evidence type="ECO:0000313" key="4">
    <source>
        <dbReference type="Proteomes" id="UP000013827"/>
    </source>
</evidence>
<name>A0A0D3J2U5_EMIH1</name>
<keyword evidence="4" id="KW-1185">Reference proteome</keyword>
<feature type="compositionally biased region" description="Basic and acidic residues" evidence="1">
    <location>
        <begin position="30"/>
        <end position="43"/>
    </location>
</feature>
<protein>
    <recommendedName>
        <fullName evidence="2">SUI1 domain-containing protein</fullName>
    </recommendedName>
</protein>
<dbReference type="InterPro" id="IPR001950">
    <property type="entry name" value="SUI1"/>
</dbReference>
<dbReference type="EnsemblProtists" id="EOD17830">
    <property type="protein sequence ID" value="EOD17830"/>
    <property type="gene ID" value="EMIHUDRAFT_209826"/>
</dbReference>
<evidence type="ECO:0000259" key="2">
    <source>
        <dbReference type="PROSITE" id="PS50296"/>
    </source>
</evidence>
<evidence type="ECO:0000256" key="1">
    <source>
        <dbReference type="SAM" id="MobiDB-lite"/>
    </source>
</evidence>
<accession>A0A0D3J2U5</accession>
<evidence type="ECO:0000313" key="3">
    <source>
        <dbReference type="EnsemblProtists" id="EOD17830"/>
    </source>
</evidence>
<dbReference type="Gene3D" id="3.30.780.10">
    <property type="entry name" value="SUI1-like domain"/>
    <property type="match status" value="1"/>
</dbReference>
<dbReference type="GeneID" id="17263859"/>
<dbReference type="Pfam" id="PF01253">
    <property type="entry name" value="SUI1"/>
    <property type="match status" value="1"/>
</dbReference>
<organism evidence="3 4">
    <name type="scientific">Emiliania huxleyi (strain CCMP1516)</name>
    <dbReference type="NCBI Taxonomy" id="280463"/>
    <lineage>
        <taxon>Eukaryota</taxon>
        <taxon>Haptista</taxon>
        <taxon>Haptophyta</taxon>
        <taxon>Prymnesiophyceae</taxon>
        <taxon>Isochrysidales</taxon>
        <taxon>Noelaerhabdaceae</taxon>
        <taxon>Emiliania</taxon>
    </lineage>
</organism>
<sequence length="248" mass="26107">MAMNSWSDFEDAKRPAAPTKNAAKQTSKRTGKDGKLYLRDGPKRPQAMTKLARRRMGTDATAAASAAAVVDTTALKAKVRVEESKSGGGKRATTIRGLSRDAAKSVLKELKAALSVGGRVNARGDVEVQGAHAEICLIRLQKAGYSDVRLAGGAGAVKAPAWNAPQEVRDRAAAQKQAAKAAAGKRAEKARVAARAPAAVAAKMLAQLRASEQLEIAKLRRSDVPRAEKALAQAKLDRIQRRIAEAGG</sequence>
<feature type="region of interest" description="Disordered" evidence="1">
    <location>
        <begin position="1"/>
        <end position="45"/>
    </location>
</feature>
<dbReference type="InterPro" id="IPR036877">
    <property type="entry name" value="SUI1_dom_sf"/>
</dbReference>
<dbReference type="AlphaFoldDB" id="A0A0D3J2U5"/>
<dbReference type="RefSeq" id="XP_005770259.1">
    <property type="nucleotide sequence ID" value="XM_005770202.1"/>
</dbReference>
<reference evidence="4" key="1">
    <citation type="journal article" date="2013" name="Nature">
        <title>Pan genome of the phytoplankton Emiliania underpins its global distribution.</title>
        <authorList>
            <person name="Read B.A."/>
            <person name="Kegel J."/>
            <person name="Klute M.J."/>
            <person name="Kuo A."/>
            <person name="Lefebvre S.C."/>
            <person name="Maumus F."/>
            <person name="Mayer C."/>
            <person name="Miller J."/>
            <person name="Monier A."/>
            <person name="Salamov A."/>
            <person name="Young J."/>
            <person name="Aguilar M."/>
            <person name="Claverie J.M."/>
            <person name="Frickenhaus S."/>
            <person name="Gonzalez K."/>
            <person name="Herman E.K."/>
            <person name="Lin Y.C."/>
            <person name="Napier J."/>
            <person name="Ogata H."/>
            <person name="Sarno A.F."/>
            <person name="Shmutz J."/>
            <person name="Schroeder D."/>
            <person name="de Vargas C."/>
            <person name="Verret F."/>
            <person name="von Dassow P."/>
            <person name="Valentin K."/>
            <person name="Van de Peer Y."/>
            <person name="Wheeler G."/>
            <person name="Dacks J.B."/>
            <person name="Delwiche C.F."/>
            <person name="Dyhrman S.T."/>
            <person name="Glockner G."/>
            <person name="John U."/>
            <person name="Richards T."/>
            <person name="Worden A.Z."/>
            <person name="Zhang X."/>
            <person name="Grigoriev I.V."/>
            <person name="Allen A.E."/>
            <person name="Bidle K."/>
            <person name="Borodovsky M."/>
            <person name="Bowler C."/>
            <person name="Brownlee C."/>
            <person name="Cock J.M."/>
            <person name="Elias M."/>
            <person name="Gladyshev V.N."/>
            <person name="Groth M."/>
            <person name="Guda C."/>
            <person name="Hadaegh A."/>
            <person name="Iglesias-Rodriguez M.D."/>
            <person name="Jenkins J."/>
            <person name="Jones B.M."/>
            <person name="Lawson T."/>
            <person name="Leese F."/>
            <person name="Lindquist E."/>
            <person name="Lobanov A."/>
            <person name="Lomsadze A."/>
            <person name="Malik S.B."/>
            <person name="Marsh M.E."/>
            <person name="Mackinder L."/>
            <person name="Mock T."/>
            <person name="Mueller-Roeber B."/>
            <person name="Pagarete A."/>
            <person name="Parker M."/>
            <person name="Probert I."/>
            <person name="Quesneville H."/>
            <person name="Raines C."/>
            <person name="Rensing S.A."/>
            <person name="Riano-Pachon D.M."/>
            <person name="Richier S."/>
            <person name="Rokitta S."/>
            <person name="Shiraiwa Y."/>
            <person name="Soanes D.M."/>
            <person name="van der Giezen M."/>
            <person name="Wahlund T.M."/>
            <person name="Williams B."/>
            <person name="Wilson W."/>
            <person name="Wolfe G."/>
            <person name="Wurch L.L."/>
        </authorList>
    </citation>
    <scope>NUCLEOTIDE SEQUENCE</scope>
</reference>
<dbReference type="PROSITE" id="PS50296">
    <property type="entry name" value="SUI1"/>
    <property type="match status" value="1"/>
</dbReference>
<feature type="domain" description="SUI1" evidence="2">
    <location>
        <begin position="79"/>
        <end position="144"/>
    </location>
</feature>